<name>W5NH51_LEPOC</name>
<evidence type="ECO:0000256" key="7">
    <source>
        <dbReference type="ARBA" id="ARBA00022801"/>
    </source>
</evidence>
<evidence type="ECO:0000313" key="17">
    <source>
        <dbReference type="Ensembl" id="ENSLOCP00000019960.1"/>
    </source>
</evidence>
<dbReference type="EC" id="3.5.1.1" evidence="4"/>
<dbReference type="Proteomes" id="UP000018468">
    <property type="component" value="Linkage group LG16"/>
</dbReference>
<dbReference type="STRING" id="7918.ENSLOCP00000019960"/>
<dbReference type="GO" id="GO:0006508">
    <property type="term" value="P:proteolysis"/>
    <property type="evidence" value="ECO:0007669"/>
    <property type="project" value="UniProtKB-KW"/>
</dbReference>
<dbReference type="GO" id="GO:0004067">
    <property type="term" value="F:asparaginase activity"/>
    <property type="evidence" value="ECO:0007669"/>
    <property type="project" value="UniProtKB-EC"/>
</dbReference>
<evidence type="ECO:0000313" key="18">
    <source>
        <dbReference type="Proteomes" id="UP000018468"/>
    </source>
</evidence>
<dbReference type="OMA" id="MGIIMVD"/>
<evidence type="ECO:0000256" key="1">
    <source>
        <dbReference type="ARBA" id="ARBA00000306"/>
    </source>
</evidence>
<keyword evidence="6" id="KW-0645">Protease</keyword>
<dbReference type="EMBL" id="AHAT01001663">
    <property type="status" value="NOT_ANNOTATED_CDS"/>
    <property type="molecule type" value="Genomic_DNA"/>
</dbReference>
<sequence>MIPVIVVHGGAGHISEERVELSRQGVREAVLHGYRILQRGGTALDAVEEAVVQMENNPVFNAGRGSVLNELGDIEMDAIIMDGKTLNSGAVSAVRRIANPIKLSRLVMEKTNHVCLTGHGASRFAKAMGIPEVPEEFLKTDYSRMRWKKNLPPGSNPVQCQMGKMGTVGAVAIDAEGNVASATSTGGRLNKMVGRVGDTACVGCGAYADNYVGAASPTGCGEEIMKVTLCRLILFHMEQGKSPKEASDIALAYMFERVQGFGGVVVLDKTGDWAARFNSKQMSWAAAKDDQLYNGLYKDELLSMPIRKTF</sequence>
<evidence type="ECO:0000256" key="13">
    <source>
        <dbReference type="ARBA" id="ARBA00049366"/>
    </source>
</evidence>
<feature type="active site" description="Nucleophile" evidence="14">
    <location>
        <position position="167"/>
    </location>
</feature>
<comment type="catalytic activity">
    <reaction evidence="13">
        <text>L-asparagine + H2O = L-aspartate + NH4(+)</text>
        <dbReference type="Rhea" id="RHEA:21016"/>
        <dbReference type="ChEBI" id="CHEBI:15377"/>
        <dbReference type="ChEBI" id="CHEBI:28938"/>
        <dbReference type="ChEBI" id="CHEBI:29991"/>
        <dbReference type="ChEBI" id="CHEBI:58048"/>
        <dbReference type="EC" id="3.5.1.1"/>
    </reaction>
</comment>
<evidence type="ECO:0000256" key="12">
    <source>
        <dbReference type="ARBA" id="ARBA00030667"/>
    </source>
</evidence>
<organism evidence="17 18">
    <name type="scientific">Lepisosteus oculatus</name>
    <name type="common">Spotted gar</name>
    <dbReference type="NCBI Taxonomy" id="7918"/>
    <lineage>
        <taxon>Eukaryota</taxon>
        <taxon>Metazoa</taxon>
        <taxon>Chordata</taxon>
        <taxon>Craniata</taxon>
        <taxon>Vertebrata</taxon>
        <taxon>Euteleostomi</taxon>
        <taxon>Actinopterygii</taxon>
        <taxon>Neopterygii</taxon>
        <taxon>Holostei</taxon>
        <taxon>Semionotiformes</taxon>
        <taxon>Lepisosteidae</taxon>
        <taxon>Lepisosteus</taxon>
    </lineage>
</organism>
<dbReference type="InterPro" id="IPR029055">
    <property type="entry name" value="Ntn_hydrolases_N"/>
</dbReference>
<dbReference type="Ensembl" id="ENSLOCT00000019993.1">
    <property type="protein sequence ID" value="ENSLOCP00000019960.1"/>
    <property type="gene ID" value="ENSLOCG00000016189.1"/>
</dbReference>
<reference evidence="17" key="3">
    <citation type="submission" date="2025-09" db="UniProtKB">
        <authorList>
            <consortium name="Ensembl"/>
        </authorList>
    </citation>
    <scope>IDENTIFICATION</scope>
</reference>
<reference evidence="18" key="1">
    <citation type="submission" date="2011-12" db="EMBL/GenBank/DDBJ databases">
        <title>The Draft Genome of Lepisosteus oculatus.</title>
        <authorList>
            <consortium name="The Broad Institute Genome Assembly &amp; Analysis Group"/>
            <consortium name="Computational R&amp;D Group"/>
            <consortium name="and Sequencing Platform"/>
            <person name="Di Palma F."/>
            <person name="Alfoldi J."/>
            <person name="Johnson J."/>
            <person name="Berlin A."/>
            <person name="Gnerre S."/>
            <person name="Jaffe D."/>
            <person name="MacCallum I."/>
            <person name="Young S."/>
            <person name="Walker B.J."/>
            <person name="Lander E.S."/>
            <person name="Lindblad-Toh K."/>
        </authorList>
    </citation>
    <scope>NUCLEOTIDE SEQUENCE [LARGE SCALE GENOMIC DNA]</scope>
</reference>
<dbReference type="InParanoid" id="W5NH51"/>
<accession>W5NH51</accession>
<comment type="catalytic activity">
    <reaction evidence="1">
        <text>Cleavage of a beta-linked Asp residue from the N-terminus of a polypeptide.</text>
        <dbReference type="EC" id="3.4.19.5"/>
    </reaction>
</comment>
<dbReference type="eggNOG" id="KOG1592">
    <property type="taxonomic scope" value="Eukaryota"/>
</dbReference>
<evidence type="ECO:0000256" key="15">
    <source>
        <dbReference type="PIRSR" id="PIRSR600246-2"/>
    </source>
</evidence>
<dbReference type="GO" id="GO:0005737">
    <property type="term" value="C:cytoplasm"/>
    <property type="evidence" value="ECO:0000318"/>
    <property type="project" value="GO_Central"/>
</dbReference>
<keyword evidence="7" id="KW-0378">Hydrolase</keyword>
<keyword evidence="8" id="KW-0068">Autocatalytic cleavage</keyword>
<evidence type="ECO:0000256" key="14">
    <source>
        <dbReference type="PIRSR" id="PIRSR600246-1"/>
    </source>
</evidence>
<dbReference type="FunFam" id="3.60.20.30:FF:000001">
    <property type="entry name" value="Isoaspartyl peptidase/L-asparaginase"/>
    <property type="match status" value="1"/>
</dbReference>
<feature type="binding site" evidence="15">
    <location>
        <begin position="195"/>
        <end position="198"/>
    </location>
    <ligand>
        <name>substrate</name>
    </ligand>
</feature>
<dbReference type="InterPro" id="IPR033844">
    <property type="entry name" value="ASRGL1_meta"/>
</dbReference>
<dbReference type="InterPro" id="IPR000246">
    <property type="entry name" value="Peptidase_T2"/>
</dbReference>
<feature type="site" description="Cleavage; by autolysis" evidence="16">
    <location>
        <begin position="166"/>
        <end position="167"/>
    </location>
</feature>
<dbReference type="PANTHER" id="PTHR10188:SF41">
    <property type="entry name" value="ISOASPARTYL PEPTIDASE_L-ASPARAGINASE"/>
    <property type="match status" value="1"/>
</dbReference>
<feature type="binding site" evidence="15">
    <location>
        <begin position="218"/>
        <end position="221"/>
    </location>
    <ligand>
        <name>substrate</name>
    </ligand>
</feature>
<keyword evidence="18" id="KW-1185">Reference proteome</keyword>
<dbReference type="GeneTree" id="ENSGT00950000183045"/>
<dbReference type="EC" id="3.4.19.5" evidence="3"/>
<dbReference type="AlphaFoldDB" id="W5NH51"/>
<evidence type="ECO:0000256" key="11">
    <source>
        <dbReference type="ARBA" id="ARBA00030414"/>
    </source>
</evidence>
<evidence type="ECO:0000256" key="9">
    <source>
        <dbReference type="ARBA" id="ARBA00029701"/>
    </source>
</evidence>
<evidence type="ECO:0000256" key="6">
    <source>
        <dbReference type="ARBA" id="ARBA00022670"/>
    </source>
</evidence>
<dbReference type="GO" id="GO:0033345">
    <property type="term" value="P:L-asparagine catabolic process via L-aspartate"/>
    <property type="evidence" value="ECO:0000318"/>
    <property type="project" value="GO_Central"/>
</dbReference>
<evidence type="ECO:0000256" key="4">
    <source>
        <dbReference type="ARBA" id="ARBA00012920"/>
    </source>
</evidence>
<evidence type="ECO:0000256" key="3">
    <source>
        <dbReference type="ARBA" id="ARBA00012879"/>
    </source>
</evidence>
<dbReference type="Bgee" id="ENSLOCG00000016189">
    <property type="expression patterns" value="Expressed in ovary and 13 other cell types or tissues"/>
</dbReference>
<dbReference type="Pfam" id="PF01112">
    <property type="entry name" value="Asparaginase_2"/>
    <property type="match status" value="1"/>
</dbReference>
<dbReference type="Gene3D" id="3.60.20.30">
    <property type="entry name" value="(Glycosyl)asparaginase"/>
    <property type="match status" value="1"/>
</dbReference>
<evidence type="ECO:0000256" key="8">
    <source>
        <dbReference type="ARBA" id="ARBA00022813"/>
    </source>
</evidence>
<dbReference type="GO" id="GO:0008798">
    <property type="term" value="F:beta-aspartyl-peptidase activity"/>
    <property type="evidence" value="ECO:0007669"/>
    <property type="project" value="UniProtKB-EC"/>
</dbReference>
<evidence type="ECO:0000256" key="16">
    <source>
        <dbReference type="PIRSR" id="PIRSR600246-3"/>
    </source>
</evidence>
<proteinExistence type="inferred from homology"/>
<evidence type="ECO:0000256" key="2">
    <source>
        <dbReference type="ARBA" id="ARBA00010872"/>
    </source>
</evidence>
<protein>
    <recommendedName>
        <fullName evidence="5">Isoaspartyl peptidase/L-asparaginase</fullName>
        <ecNumber evidence="3">3.4.19.5</ecNumber>
        <ecNumber evidence="4">3.5.1.1</ecNumber>
    </recommendedName>
    <alternativeName>
        <fullName evidence="9">Asparaginase-like protein 1</fullName>
    </alternativeName>
    <alternativeName>
        <fullName evidence="12">Beta-aspartyl-peptidase</fullName>
    </alternativeName>
    <alternativeName>
        <fullName evidence="10">Isoaspartyl dipeptidase</fullName>
    </alternativeName>
    <alternativeName>
        <fullName evidence="11">L-asparagine amidohydrolase</fullName>
    </alternativeName>
</protein>
<comment type="similarity">
    <text evidence="2">Belongs to the Ntn-hydrolase family.</text>
</comment>
<evidence type="ECO:0000256" key="10">
    <source>
        <dbReference type="ARBA" id="ARBA00029780"/>
    </source>
</evidence>
<reference evidence="17" key="2">
    <citation type="submission" date="2025-08" db="UniProtKB">
        <authorList>
            <consortium name="Ensembl"/>
        </authorList>
    </citation>
    <scope>IDENTIFICATION</scope>
</reference>
<dbReference type="PANTHER" id="PTHR10188">
    <property type="entry name" value="L-ASPARAGINASE"/>
    <property type="match status" value="1"/>
</dbReference>
<dbReference type="CDD" id="cd04702">
    <property type="entry name" value="ASRGL1_like"/>
    <property type="match status" value="1"/>
</dbReference>
<evidence type="ECO:0000256" key="5">
    <source>
        <dbReference type="ARBA" id="ARBA00022280"/>
    </source>
</evidence>
<dbReference type="SUPFAM" id="SSF56235">
    <property type="entry name" value="N-terminal nucleophile aminohydrolases (Ntn hydrolases)"/>
    <property type="match status" value="1"/>
</dbReference>
<dbReference type="FunCoup" id="W5NH51">
    <property type="interactions" value="197"/>
</dbReference>